<name>A0A4R5PN29_9HYPH</name>
<comment type="subcellular location">
    <subcellularLocation>
        <location evidence="1">Membrane</location>
    </subcellularLocation>
</comment>
<dbReference type="GO" id="GO:0016020">
    <property type="term" value="C:membrane"/>
    <property type="evidence" value="ECO:0007669"/>
    <property type="project" value="UniProtKB-SubCell"/>
</dbReference>
<feature type="transmembrane region" description="Helical" evidence="5">
    <location>
        <begin position="67"/>
        <end position="96"/>
    </location>
</feature>
<keyword evidence="2 5" id="KW-0812">Transmembrane</keyword>
<dbReference type="EMBL" id="SMSI01000001">
    <property type="protein sequence ID" value="TDH38450.1"/>
    <property type="molecule type" value="Genomic_DNA"/>
</dbReference>
<organism evidence="6 7">
    <name type="scientific">Pseudohoeflea suaedae</name>
    <dbReference type="NCBI Taxonomy" id="877384"/>
    <lineage>
        <taxon>Bacteria</taxon>
        <taxon>Pseudomonadati</taxon>
        <taxon>Pseudomonadota</taxon>
        <taxon>Alphaproteobacteria</taxon>
        <taxon>Hyphomicrobiales</taxon>
        <taxon>Rhizobiaceae</taxon>
        <taxon>Pseudohoeflea</taxon>
    </lineage>
</organism>
<dbReference type="OrthoDB" id="5516290at2"/>
<dbReference type="InterPro" id="IPR001129">
    <property type="entry name" value="Membr-assoc_MAPEG"/>
</dbReference>
<evidence type="ECO:0000313" key="7">
    <source>
        <dbReference type="Proteomes" id="UP000295131"/>
    </source>
</evidence>
<keyword evidence="7" id="KW-1185">Reference proteome</keyword>
<dbReference type="SUPFAM" id="SSF161084">
    <property type="entry name" value="MAPEG domain-like"/>
    <property type="match status" value="1"/>
</dbReference>
<evidence type="ECO:0000256" key="4">
    <source>
        <dbReference type="ARBA" id="ARBA00023136"/>
    </source>
</evidence>
<reference evidence="6 7" key="1">
    <citation type="journal article" date="2013" name="Int. J. Syst. Evol. Microbiol.">
        <title>Hoeflea suaedae sp. nov., an endophytic bacterium isolated from the root of the halophyte Suaeda maritima.</title>
        <authorList>
            <person name="Chung E.J."/>
            <person name="Park J.A."/>
            <person name="Pramanik P."/>
            <person name="Bibi F."/>
            <person name="Jeon C.O."/>
            <person name="Chung Y.R."/>
        </authorList>
    </citation>
    <scope>NUCLEOTIDE SEQUENCE [LARGE SCALE GENOMIC DNA]</scope>
    <source>
        <strain evidence="6 7">YC6898</strain>
    </source>
</reference>
<feature type="transmembrane region" description="Helical" evidence="5">
    <location>
        <begin position="6"/>
        <end position="24"/>
    </location>
</feature>
<feature type="transmembrane region" description="Helical" evidence="5">
    <location>
        <begin position="116"/>
        <end position="137"/>
    </location>
</feature>
<dbReference type="AlphaFoldDB" id="A0A4R5PN29"/>
<evidence type="ECO:0000256" key="5">
    <source>
        <dbReference type="SAM" id="Phobius"/>
    </source>
</evidence>
<dbReference type="Proteomes" id="UP000295131">
    <property type="component" value="Unassembled WGS sequence"/>
</dbReference>
<gene>
    <name evidence="6" type="ORF">E2A64_04890</name>
</gene>
<dbReference type="Gene3D" id="1.20.120.550">
    <property type="entry name" value="Membrane associated eicosanoid/glutathione metabolism-like domain"/>
    <property type="match status" value="1"/>
</dbReference>
<dbReference type="Pfam" id="PF01124">
    <property type="entry name" value="MAPEG"/>
    <property type="match status" value="1"/>
</dbReference>
<comment type="caution">
    <text evidence="6">The sequence shown here is derived from an EMBL/GenBank/DDBJ whole genome shotgun (WGS) entry which is preliminary data.</text>
</comment>
<accession>A0A4R5PN29</accession>
<protein>
    <recommendedName>
        <fullName evidence="8">MAPEG family protein</fullName>
    </recommendedName>
</protein>
<keyword evidence="4 5" id="KW-0472">Membrane</keyword>
<evidence type="ECO:0000256" key="1">
    <source>
        <dbReference type="ARBA" id="ARBA00004370"/>
    </source>
</evidence>
<evidence type="ECO:0000256" key="2">
    <source>
        <dbReference type="ARBA" id="ARBA00022692"/>
    </source>
</evidence>
<dbReference type="InterPro" id="IPR023352">
    <property type="entry name" value="MAPEG-like_dom_sf"/>
</dbReference>
<evidence type="ECO:0000313" key="6">
    <source>
        <dbReference type="EMBL" id="TDH38450.1"/>
    </source>
</evidence>
<sequence length="140" mass="15860">MTNTALFWPMIIQAALTFAVYIIMSRRRLEGVRRGSAKPADYKVPTVEPEYSATAVRNLSNQFELPVLFFVVCLSLQMTAGVNYAVLLLAWVFVISRLAHTIIHIGSNKLRLRRPIFIVGFLACLLLWIWLAVHLLMASL</sequence>
<evidence type="ECO:0000256" key="3">
    <source>
        <dbReference type="ARBA" id="ARBA00022989"/>
    </source>
</evidence>
<dbReference type="RefSeq" id="WP_133283285.1">
    <property type="nucleotide sequence ID" value="NZ_SMSI01000001.1"/>
</dbReference>
<proteinExistence type="predicted"/>
<keyword evidence="3 5" id="KW-1133">Transmembrane helix</keyword>
<evidence type="ECO:0008006" key="8">
    <source>
        <dbReference type="Google" id="ProtNLM"/>
    </source>
</evidence>